<dbReference type="PANTHER" id="PTHR45931:SF3">
    <property type="entry name" value="RING ZINC FINGER-CONTAINING PROTEIN"/>
    <property type="match status" value="1"/>
</dbReference>
<dbReference type="GO" id="GO:0008270">
    <property type="term" value="F:zinc ion binding"/>
    <property type="evidence" value="ECO:0007669"/>
    <property type="project" value="UniProtKB-KW"/>
</dbReference>
<name>A0A9W8H9R7_9FUNG</name>
<protein>
    <recommendedName>
        <fullName evidence="6">RING-type domain-containing protein</fullName>
    </recommendedName>
</protein>
<keyword evidence="2 4" id="KW-0863">Zinc-finger</keyword>
<dbReference type="Pfam" id="PF13639">
    <property type="entry name" value="zf-RING_2"/>
    <property type="match status" value="1"/>
</dbReference>
<dbReference type="GO" id="GO:0061630">
    <property type="term" value="F:ubiquitin protein ligase activity"/>
    <property type="evidence" value="ECO:0007669"/>
    <property type="project" value="TreeGrafter"/>
</dbReference>
<organism evidence="7 8">
    <name type="scientific">Coemansia javaensis</name>
    <dbReference type="NCBI Taxonomy" id="2761396"/>
    <lineage>
        <taxon>Eukaryota</taxon>
        <taxon>Fungi</taxon>
        <taxon>Fungi incertae sedis</taxon>
        <taxon>Zoopagomycota</taxon>
        <taxon>Kickxellomycotina</taxon>
        <taxon>Kickxellomycetes</taxon>
        <taxon>Kickxellales</taxon>
        <taxon>Kickxellaceae</taxon>
        <taxon>Coemansia</taxon>
    </lineage>
</organism>
<feature type="region of interest" description="Disordered" evidence="5">
    <location>
        <begin position="1"/>
        <end position="34"/>
    </location>
</feature>
<evidence type="ECO:0000313" key="7">
    <source>
        <dbReference type="EMBL" id="KAJ2778107.1"/>
    </source>
</evidence>
<dbReference type="Proteomes" id="UP001140217">
    <property type="component" value="Unassembled WGS sequence"/>
</dbReference>
<comment type="caution">
    <text evidence="7">The sequence shown here is derived from an EMBL/GenBank/DDBJ whole genome shotgun (WGS) entry which is preliminary data.</text>
</comment>
<evidence type="ECO:0000256" key="3">
    <source>
        <dbReference type="ARBA" id="ARBA00022833"/>
    </source>
</evidence>
<dbReference type="GO" id="GO:0005634">
    <property type="term" value="C:nucleus"/>
    <property type="evidence" value="ECO:0007669"/>
    <property type="project" value="TreeGrafter"/>
</dbReference>
<dbReference type="InterPro" id="IPR051834">
    <property type="entry name" value="RING_finger_E3_ligase"/>
</dbReference>
<sequence length="114" mass="12449">MEPGEPAEPTEPAASPPPAFDPQDSGGSETLTKEQFAALPVQTYGSIRRHTRASFDQQGDPECAICQSEYEAGDVVTRVPCLHFFHQDCIQQWLTKGAGHCPICRCTVTVDLDE</sequence>
<dbReference type="GO" id="GO:0006511">
    <property type="term" value="P:ubiquitin-dependent protein catabolic process"/>
    <property type="evidence" value="ECO:0007669"/>
    <property type="project" value="TreeGrafter"/>
</dbReference>
<dbReference type="OrthoDB" id="8062037at2759"/>
<feature type="domain" description="RING-type" evidence="6">
    <location>
        <begin position="63"/>
        <end position="105"/>
    </location>
</feature>
<dbReference type="InterPro" id="IPR011016">
    <property type="entry name" value="Znf_RING-CH"/>
</dbReference>
<evidence type="ECO:0000256" key="4">
    <source>
        <dbReference type="PROSITE-ProRule" id="PRU00175"/>
    </source>
</evidence>
<keyword evidence="8" id="KW-1185">Reference proteome</keyword>
<dbReference type="PROSITE" id="PS50089">
    <property type="entry name" value="ZF_RING_2"/>
    <property type="match status" value="1"/>
</dbReference>
<accession>A0A9W8H9R7</accession>
<dbReference type="Gene3D" id="3.30.40.10">
    <property type="entry name" value="Zinc/RING finger domain, C3HC4 (zinc finger)"/>
    <property type="match status" value="1"/>
</dbReference>
<dbReference type="SUPFAM" id="SSF57850">
    <property type="entry name" value="RING/U-box"/>
    <property type="match status" value="1"/>
</dbReference>
<dbReference type="InterPro" id="IPR001841">
    <property type="entry name" value="Znf_RING"/>
</dbReference>
<dbReference type="AlphaFoldDB" id="A0A9W8H9R7"/>
<keyword evidence="1" id="KW-0479">Metal-binding</keyword>
<evidence type="ECO:0000256" key="5">
    <source>
        <dbReference type="SAM" id="MobiDB-lite"/>
    </source>
</evidence>
<dbReference type="SMART" id="SM00744">
    <property type="entry name" value="RINGv"/>
    <property type="match status" value="1"/>
</dbReference>
<evidence type="ECO:0000256" key="1">
    <source>
        <dbReference type="ARBA" id="ARBA00022723"/>
    </source>
</evidence>
<proteinExistence type="predicted"/>
<dbReference type="InterPro" id="IPR013083">
    <property type="entry name" value="Znf_RING/FYVE/PHD"/>
</dbReference>
<dbReference type="PANTHER" id="PTHR45931">
    <property type="entry name" value="SI:CH211-59O9.10"/>
    <property type="match status" value="1"/>
</dbReference>
<evidence type="ECO:0000256" key="2">
    <source>
        <dbReference type="ARBA" id="ARBA00022771"/>
    </source>
</evidence>
<reference evidence="7" key="1">
    <citation type="submission" date="2022-07" db="EMBL/GenBank/DDBJ databases">
        <title>Phylogenomic reconstructions and comparative analyses of Kickxellomycotina fungi.</title>
        <authorList>
            <person name="Reynolds N.K."/>
            <person name="Stajich J.E."/>
            <person name="Barry K."/>
            <person name="Grigoriev I.V."/>
            <person name="Crous P."/>
            <person name="Smith M.E."/>
        </authorList>
    </citation>
    <scope>NUCLEOTIDE SEQUENCE</scope>
    <source>
        <strain evidence="7">NBRC 105414</strain>
    </source>
</reference>
<keyword evidence="3" id="KW-0862">Zinc</keyword>
<evidence type="ECO:0000259" key="6">
    <source>
        <dbReference type="PROSITE" id="PS50089"/>
    </source>
</evidence>
<dbReference type="EMBL" id="JANBUL010000249">
    <property type="protein sequence ID" value="KAJ2778107.1"/>
    <property type="molecule type" value="Genomic_DNA"/>
</dbReference>
<dbReference type="SMART" id="SM00184">
    <property type="entry name" value="RING"/>
    <property type="match status" value="1"/>
</dbReference>
<evidence type="ECO:0000313" key="8">
    <source>
        <dbReference type="Proteomes" id="UP001140217"/>
    </source>
</evidence>
<gene>
    <name evidence="7" type="ORF">H4R18_004804</name>
</gene>